<reference evidence="6 7" key="1">
    <citation type="submission" date="2023-07" db="EMBL/GenBank/DDBJ databases">
        <title>Genomic Encyclopedia of Type Strains, Phase IV (KMG-IV): sequencing the most valuable type-strain genomes for metagenomic binning, comparative biology and taxonomic classification.</title>
        <authorList>
            <person name="Goeker M."/>
        </authorList>
    </citation>
    <scope>NUCLEOTIDE SEQUENCE [LARGE SCALE GENOMIC DNA]</scope>
    <source>
        <strain evidence="6 7">DSM 5896</strain>
    </source>
</reference>
<dbReference type="Pfam" id="PF09339">
    <property type="entry name" value="HTH_IclR"/>
    <property type="match status" value="1"/>
</dbReference>
<dbReference type="SUPFAM" id="SSF46785">
    <property type="entry name" value="Winged helix' DNA-binding domain"/>
    <property type="match status" value="1"/>
</dbReference>
<dbReference type="Gene3D" id="3.30.450.40">
    <property type="match status" value="1"/>
</dbReference>
<keyword evidence="1" id="KW-0805">Transcription regulation</keyword>
<evidence type="ECO:0000313" key="7">
    <source>
        <dbReference type="Proteomes" id="UP001237448"/>
    </source>
</evidence>
<keyword evidence="7" id="KW-1185">Reference proteome</keyword>
<keyword evidence="3" id="KW-0804">Transcription</keyword>
<dbReference type="Proteomes" id="UP001237448">
    <property type="component" value="Unassembled WGS sequence"/>
</dbReference>
<dbReference type="InterPro" id="IPR036388">
    <property type="entry name" value="WH-like_DNA-bd_sf"/>
</dbReference>
<evidence type="ECO:0000256" key="2">
    <source>
        <dbReference type="ARBA" id="ARBA00023125"/>
    </source>
</evidence>
<gene>
    <name evidence="6" type="ORF">J3R73_001545</name>
</gene>
<evidence type="ECO:0000313" key="6">
    <source>
        <dbReference type="EMBL" id="MDQ0391753.1"/>
    </source>
</evidence>
<dbReference type="Gene3D" id="1.10.10.10">
    <property type="entry name" value="Winged helix-like DNA-binding domain superfamily/Winged helix DNA-binding domain"/>
    <property type="match status" value="1"/>
</dbReference>
<dbReference type="SMART" id="SM00346">
    <property type="entry name" value="HTH_ICLR"/>
    <property type="match status" value="1"/>
</dbReference>
<dbReference type="PANTHER" id="PTHR30136:SF24">
    <property type="entry name" value="HTH-TYPE TRANSCRIPTIONAL REPRESSOR ALLR"/>
    <property type="match status" value="1"/>
</dbReference>
<dbReference type="PROSITE" id="PS51077">
    <property type="entry name" value="HTH_ICLR"/>
    <property type="match status" value="1"/>
</dbReference>
<dbReference type="InterPro" id="IPR014757">
    <property type="entry name" value="Tscrpt_reg_IclR_C"/>
</dbReference>
<evidence type="ECO:0000259" key="4">
    <source>
        <dbReference type="PROSITE" id="PS51077"/>
    </source>
</evidence>
<evidence type="ECO:0000256" key="1">
    <source>
        <dbReference type="ARBA" id="ARBA00023015"/>
    </source>
</evidence>
<dbReference type="InterPro" id="IPR036390">
    <property type="entry name" value="WH_DNA-bd_sf"/>
</dbReference>
<organism evidence="6 7">
    <name type="scientific">Labrys monachus</name>
    <dbReference type="NCBI Taxonomy" id="217067"/>
    <lineage>
        <taxon>Bacteria</taxon>
        <taxon>Pseudomonadati</taxon>
        <taxon>Pseudomonadota</taxon>
        <taxon>Alphaproteobacteria</taxon>
        <taxon>Hyphomicrobiales</taxon>
        <taxon>Xanthobacteraceae</taxon>
        <taxon>Labrys</taxon>
    </lineage>
</organism>
<dbReference type="GO" id="GO:0003677">
    <property type="term" value="F:DNA binding"/>
    <property type="evidence" value="ECO:0007669"/>
    <property type="project" value="UniProtKB-KW"/>
</dbReference>
<feature type="domain" description="HTH iclR-type" evidence="4">
    <location>
        <begin position="20"/>
        <end position="81"/>
    </location>
</feature>
<evidence type="ECO:0000259" key="5">
    <source>
        <dbReference type="PROSITE" id="PS51078"/>
    </source>
</evidence>
<evidence type="ECO:0000256" key="3">
    <source>
        <dbReference type="ARBA" id="ARBA00023163"/>
    </source>
</evidence>
<dbReference type="EMBL" id="JAUSVK010000001">
    <property type="protein sequence ID" value="MDQ0391753.1"/>
    <property type="molecule type" value="Genomic_DNA"/>
</dbReference>
<sequence>MTEVTRKRALRQSSAPANKAPAVAKAIAILDDLAQLSGAASVSAIARRTEFSKSSVSDICSTLSGLGLLWRDREGHYLLGHRIVELARALVGGHRLIEVFAEACESVPEVRDETVTLSILDGVDVVIVATRHGRAALPITARIGLRLPVWSTASGRCFLQSHTPARLEEILAVASAAPTSVSGRVPSIRQLASELALEHVKGFHVDEGSTAAGLTCFGAPVEADAPGRTIAAVAIAVRSDALSATRRADLGRAAVAVAVACKTLAGPDLVDLAAAR</sequence>
<feature type="domain" description="IclR-ED" evidence="5">
    <location>
        <begin position="82"/>
        <end position="267"/>
    </location>
</feature>
<proteinExistence type="predicted"/>
<dbReference type="InterPro" id="IPR005471">
    <property type="entry name" value="Tscrpt_reg_IclR_N"/>
</dbReference>
<protein>
    <submittedName>
        <fullName evidence="6">DNA-binding IclR family transcriptional regulator</fullName>
    </submittedName>
</protein>
<dbReference type="SUPFAM" id="SSF55781">
    <property type="entry name" value="GAF domain-like"/>
    <property type="match status" value="1"/>
</dbReference>
<accession>A0ABU0FAV7</accession>
<dbReference type="InterPro" id="IPR029016">
    <property type="entry name" value="GAF-like_dom_sf"/>
</dbReference>
<dbReference type="Pfam" id="PF01614">
    <property type="entry name" value="IclR_C"/>
    <property type="match status" value="1"/>
</dbReference>
<comment type="caution">
    <text evidence="6">The sequence shown here is derived from an EMBL/GenBank/DDBJ whole genome shotgun (WGS) entry which is preliminary data.</text>
</comment>
<dbReference type="InterPro" id="IPR050707">
    <property type="entry name" value="HTH_MetabolicPath_Reg"/>
</dbReference>
<dbReference type="PROSITE" id="PS51078">
    <property type="entry name" value="ICLR_ED"/>
    <property type="match status" value="1"/>
</dbReference>
<name>A0ABU0FAV7_9HYPH</name>
<keyword evidence="2 6" id="KW-0238">DNA-binding</keyword>
<dbReference type="PANTHER" id="PTHR30136">
    <property type="entry name" value="HELIX-TURN-HELIX TRANSCRIPTIONAL REGULATOR, ICLR FAMILY"/>
    <property type="match status" value="1"/>
</dbReference>